<dbReference type="AlphaFoldDB" id="A0A2G5B0J0"/>
<dbReference type="PANTHER" id="PTHR38248">
    <property type="entry name" value="FUNK1 6"/>
    <property type="match status" value="1"/>
</dbReference>
<dbReference type="EMBL" id="KZ303687">
    <property type="protein sequence ID" value="PIA12531.1"/>
    <property type="molecule type" value="Genomic_DNA"/>
</dbReference>
<evidence type="ECO:0000259" key="2">
    <source>
        <dbReference type="Pfam" id="PF17667"/>
    </source>
</evidence>
<protein>
    <recommendedName>
        <fullName evidence="2">Fungal-type protein kinase domain-containing protein</fullName>
    </recommendedName>
</protein>
<sequence>MKQEQAPEERKPARLPKGYKAIIVDTSGTTAARDILSQPGMSPAKKTSGRMGDISGRGMSSEQMKTSREYEADSDYKSYFREGIANVIDMAAPYNERYRVTAEEVAIAVAEDLETHISAAIVSDSCPSSSSETSLISRADMSSCMPEKVKLVDANDLANINSLCINKDFRNKAALSRLFASFIRCVARRITVPLVSTALVTKDYSTPRRIVFPVMQMDFKCRDANLHERIDIGIGCSSPDNAVDDLCPTNTADFGYQNASRDKPGYVDLLMIVEAKYRCNLLKKAYTQLFRYTRMLYETQHNRQLAWGMVVCGTCVQVCLFTPTDVLASDSIDLTTPVGRGQLVRLFVNLSFCEDRRLGYDPTIVYLTDLHCWRIQVPDNGDDESETDMHFRFKIYYSDTMVVSANRLCGRHTRCFLAVSETPTRDNPIAGMTHNVIVKDAWPESSENPDKDTRDEIRFLRKIRRKLANNSEVAGKYPIIEAGGRVYFQYSEGGKWMLDVVRGDALGSRQDELLDDVEAGIQQAA</sequence>
<evidence type="ECO:0000313" key="4">
    <source>
        <dbReference type="Proteomes" id="UP000242474"/>
    </source>
</evidence>
<dbReference type="InterPro" id="IPR040976">
    <property type="entry name" value="Pkinase_fungal"/>
</dbReference>
<dbReference type="Proteomes" id="UP000242474">
    <property type="component" value="Unassembled WGS sequence"/>
</dbReference>
<gene>
    <name evidence="3" type="ORF">COEREDRAFT_90190</name>
</gene>
<feature type="non-terminal residue" evidence="3">
    <location>
        <position position="525"/>
    </location>
</feature>
<organism evidence="3 4">
    <name type="scientific">Coemansia reversa (strain ATCC 12441 / NRRL 1564)</name>
    <dbReference type="NCBI Taxonomy" id="763665"/>
    <lineage>
        <taxon>Eukaryota</taxon>
        <taxon>Fungi</taxon>
        <taxon>Fungi incertae sedis</taxon>
        <taxon>Zoopagomycota</taxon>
        <taxon>Kickxellomycotina</taxon>
        <taxon>Kickxellomycetes</taxon>
        <taxon>Kickxellales</taxon>
        <taxon>Kickxellaceae</taxon>
        <taxon>Coemansia</taxon>
    </lineage>
</organism>
<reference evidence="3 4" key="1">
    <citation type="journal article" date="2015" name="Genome Biol. Evol.">
        <title>Phylogenomic analyses indicate that early fungi evolved digesting cell walls of algal ancestors of land plants.</title>
        <authorList>
            <person name="Chang Y."/>
            <person name="Wang S."/>
            <person name="Sekimoto S."/>
            <person name="Aerts A.L."/>
            <person name="Choi C."/>
            <person name="Clum A."/>
            <person name="LaButti K.M."/>
            <person name="Lindquist E.A."/>
            <person name="Yee Ngan C."/>
            <person name="Ohm R.A."/>
            <person name="Salamov A.A."/>
            <person name="Grigoriev I.V."/>
            <person name="Spatafora J.W."/>
            <person name="Berbee M.L."/>
        </authorList>
    </citation>
    <scope>NUCLEOTIDE SEQUENCE [LARGE SCALE GENOMIC DNA]</scope>
    <source>
        <strain evidence="3 4">NRRL 1564</strain>
    </source>
</reference>
<evidence type="ECO:0000256" key="1">
    <source>
        <dbReference type="SAM" id="MobiDB-lite"/>
    </source>
</evidence>
<dbReference type="OrthoDB" id="5569201at2759"/>
<keyword evidence="4" id="KW-1185">Reference proteome</keyword>
<name>A0A2G5B0J0_COERN</name>
<feature type="region of interest" description="Disordered" evidence="1">
    <location>
        <begin position="31"/>
        <end position="68"/>
    </location>
</feature>
<proteinExistence type="predicted"/>
<evidence type="ECO:0000313" key="3">
    <source>
        <dbReference type="EMBL" id="PIA12531.1"/>
    </source>
</evidence>
<dbReference type="PANTHER" id="PTHR38248:SF2">
    <property type="entry name" value="FUNK1 11"/>
    <property type="match status" value="1"/>
</dbReference>
<dbReference type="Pfam" id="PF17667">
    <property type="entry name" value="Pkinase_fungal"/>
    <property type="match status" value="1"/>
</dbReference>
<feature type="domain" description="Fungal-type protein kinase" evidence="2">
    <location>
        <begin position="260"/>
        <end position="466"/>
    </location>
</feature>
<accession>A0A2G5B0J0</accession>